<dbReference type="PANTHER" id="PTHR15034:SF5">
    <property type="entry name" value="DEATH DOMAIN-CONTAINING PROTEIN CRADD"/>
    <property type="match status" value="1"/>
</dbReference>
<dbReference type="RefSeq" id="XP_032810243.1">
    <property type="nucleotide sequence ID" value="XM_032954352.1"/>
</dbReference>
<keyword evidence="2" id="KW-1185">Reference proteome</keyword>
<dbReference type="SUPFAM" id="SSF47986">
    <property type="entry name" value="DEATH domain"/>
    <property type="match status" value="2"/>
</dbReference>
<dbReference type="PROSITE" id="PS50209">
    <property type="entry name" value="CARD"/>
    <property type="match status" value="1"/>
</dbReference>
<dbReference type="GO" id="GO:0070513">
    <property type="term" value="F:death domain binding"/>
    <property type="evidence" value="ECO:0007669"/>
    <property type="project" value="InterPro"/>
</dbReference>
<organism evidence="2 3">
    <name type="scientific">Petromyzon marinus</name>
    <name type="common">Sea lamprey</name>
    <dbReference type="NCBI Taxonomy" id="7757"/>
    <lineage>
        <taxon>Eukaryota</taxon>
        <taxon>Metazoa</taxon>
        <taxon>Chordata</taxon>
        <taxon>Craniata</taxon>
        <taxon>Vertebrata</taxon>
        <taxon>Cyclostomata</taxon>
        <taxon>Hyperoartia</taxon>
        <taxon>Petromyzontiformes</taxon>
        <taxon>Petromyzontidae</taxon>
        <taxon>Petromyzon</taxon>
    </lineage>
</organism>
<evidence type="ECO:0000313" key="3">
    <source>
        <dbReference type="RefSeq" id="XP_032810243.1"/>
    </source>
</evidence>
<dbReference type="Pfam" id="PF00531">
    <property type="entry name" value="Death"/>
    <property type="match status" value="1"/>
</dbReference>
<dbReference type="Pfam" id="PF00619">
    <property type="entry name" value="CARD"/>
    <property type="match status" value="1"/>
</dbReference>
<protein>
    <submittedName>
        <fullName evidence="3">Death domain-containing protein CRADD</fullName>
    </submittedName>
</protein>
<dbReference type="InterPro" id="IPR037939">
    <property type="entry name" value="CRADD"/>
</dbReference>
<dbReference type="InterPro" id="IPR011029">
    <property type="entry name" value="DEATH-like_dom_sf"/>
</dbReference>
<dbReference type="GO" id="GO:0002020">
    <property type="term" value="F:protease binding"/>
    <property type="evidence" value="ECO:0007669"/>
    <property type="project" value="InterPro"/>
</dbReference>
<dbReference type="CDD" id="cd01671">
    <property type="entry name" value="CARD"/>
    <property type="match status" value="1"/>
</dbReference>
<gene>
    <name evidence="3" type="primary">CRADD</name>
</gene>
<dbReference type="GO" id="GO:0007165">
    <property type="term" value="P:signal transduction"/>
    <property type="evidence" value="ECO:0007669"/>
    <property type="project" value="InterPro"/>
</dbReference>
<dbReference type="AlphaFoldDB" id="A0AAJ7T4X5"/>
<name>A0AAJ7T4X5_PETMA</name>
<dbReference type="SMART" id="SM00114">
    <property type="entry name" value="CARD"/>
    <property type="match status" value="1"/>
</dbReference>
<sequence length="206" mass="22943">MDQRHKLTLRRLRTRLASEMCVESASHYLYQEGIISAQQLEEVLAERGSRRRAYRLLDELPRRGPRAFAALCEALREDSPWLLDSIVREESAVGWEEAARGDPLDGVLANFPPEFLDSPPDELQLSRLAASLGPECEHLVSALGVTQARAYHCRVAHPHSAHAQTLAMLLAWRQGAGSAATRRALCLALQQAEVDLHTVFSSFLPL</sequence>
<dbReference type="PANTHER" id="PTHR15034">
    <property type="entry name" value="DEATH DOMAIN-CONTAINING PROTEIN CRADD"/>
    <property type="match status" value="1"/>
</dbReference>
<dbReference type="KEGG" id="pmrn:116942430"/>
<evidence type="ECO:0000313" key="2">
    <source>
        <dbReference type="Proteomes" id="UP001318040"/>
    </source>
</evidence>
<reference evidence="3" key="1">
    <citation type="submission" date="2025-08" db="UniProtKB">
        <authorList>
            <consortium name="RefSeq"/>
        </authorList>
    </citation>
    <scope>IDENTIFICATION</scope>
    <source>
        <tissue evidence="3">Sperm</tissue>
    </source>
</reference>
<dbReference type="GeneID" id="116942430"/>
<dbReference type="CTD" id="8738"/>
<evidence type="ECO:0000259" key="1">
    <source>
        <dbReference type="PROSITE" id="PS50209"/>
    </source>
</evidence>
<dbReference type="InterPro" id="IPR001315">
    <property type="entry name" value="CARD"/>
</dbReference>
<dbReference type="Gene3D" id="1.10.533.10">
    <property type="entry name" value="Death Domain, Fas"/>
    <property type="match status" value="2"/>
</dbReference>
<dbReference type="GO" id="GO:0042981">
    <property type="term" value="P:regulation of apoptotic process"/>
    <property type="evidence" value="ECO:0007669"/>
    <property type="project" value="InterPro"/>
</dbReference>
<dbReference type="InterPro" id="IPR000488">
    <property type="entry name" value="Death_dom"/>
</dbReference>
<accession>A0AAJ7T4X5</accession>
<proteinExistence type="predicted"/>
<feature type="domain" description="CARD" evidence="1">
    <location>
        <begin position="1"/>
        <end position="90"/>
    </location>
</feature>
<dbReference type="Proteomes" id="UP001318040">
    <property type="component" value="Chromosome 14"/>
</dbReference>